<accession>A0A176RYK2</accession>
<sequence length="109" mass="12642">LINITPGGAIYAIFPVPWERMESARLNAGQKRELVEEVVLPMREVGEDIIKVITNKSPIDVSLLEQRPFIEQRTYPLEHFLVNVVHGERRRTSTRNDEWATEQVTFEVK</sequence>
<reference evidence="1 2" key="1">
    <citation type="submission" date="2016-05" db="EMBL/GenBank/DDBJ databases">
        <title>Single-cell genome of chain-forming Candidatus Thiomargarita nelsonii and comparison to other large sulfur-oxidizing bacteria.</title>
        <authorList>
            <person name="Winkel M."/>
            <person name="Salman V."/>
            <person name="Woyke T."/>
            <person name="Schulz-Vogt H."/>
            <person name="Richter M."/>
            <person name="Flood B."/>
            <person name="Bailey J."/>
            <person name="Amann R."/>
            <person name="Mussmann M."/>
        </authorList>
    </citation>
    <scope>NUCLEOTIDE SEQUENCE [LARGE SCALE GENOMIC DNA]</scope>
    <source>
        <strain evidence="1 2">THI036</strain>
    </source>
</reference>
<dbReference type="AlphaFoldDB" id="A0A176RYK2"/>
<dbReference type="EMBL" id="LUTY01002073">
    <property type="protein sequence ID" value="OAD20835.1"/>
    <property type="molecule type" value="Genomic_DNA"/>
</dbReference>
<protein>
    <submittedName>
        <fullName evidence="1">Uncharacterized protein</fullName>
    </submittedName>
</protein>
<comment type="caution">
    <text evidence="1">The sequence shown here is derived from an EMBL/GenBank/DDBJ whole genome shotgun (WGS) entry which is preliminary data.</text>
</comment>
<proteinExistence type="predicted"/>
<feature type="non-terminal residue" evidence="1">
    <location>
        <position position="1"/>
    </location>
</feature>
<gene>
    <name evidence="1" type="ORF">THIOM_003435</name>
</gene>
<evidence type="ECO:0000313" key="1">
    <source>
        <dbReference type="EMBL" id="OAD20835.1"/>
    </source>
</evidence>
<keyword evidence="2" id="KW-1185">Reference proteome</keyword>
<organism evidence="1 2">
    <name type="scientific">Candidatus Thiomargarita nelsonii</name>
    <dbReference type="NCBI Taxonomy" id="1003181"/>
    <lineage>
        <taxon>Bacteria</taxon>
        <taxon>Pseudomonadati</taxon>
        <taxon>Pseudomonadota</taxon>
        <taxon>Gammaproteobacteria</taxon>
        <taxon>Thiotrichales</taxon>
        <taxon>Thiotrichaceae</taxon>
        <taxon>Thiomargarita</taxon>
    </lineage>
</organism>
<evidence type="ECO:0000313" key="2">
    <source>
        <dbReference type="Proteomes" id="UP000076962"/>
    </source>
</evidence>
<dbReference type="Proteomes" id="UP000076962">
    <property type="component" value="Unassembled WGS sequence"/>
</dbReference>
<name>A0A176RYK2_9GAMM</name>